<feature type="non-terminal residue" evidence="1">
    <location>
        <position position="178"/>
    </location>
</feature>
<evidence type="ECO:0000313" key="1">
    <source>
        <dbReference type="EMBL" id="BBG93795.1"/>
    </source>
</evidence>
<proteinExistence type="predicted"/>
<organism evidence="1">
    <name type="scientific">Prunus dulcis</name>
    <name type="common">Almond</name>
    <name type="synonym">Amygdalus dulcis</name>
    <dbReference type="NCBI Taxonomy" id="3755"/>
    <lineage>
        <taxon>Eukaryota</taxon>
        <taxon>Viridiplantae</taxon>
        <taxon>Streptophyta</taxon>
        <taxon>Embryophyta</taxon>
        <taxon>Tracheophyta</taxon>
        <taxon>Spermatophyta</taxon>
        <taxon>Magnoliopsida</taxon>
        <taxon>eudicotyledons</taxon>
        <taxon>Gunneridae</taxon>
        <taxon>Pentapetalae</taxon>
        <taxon>rosids</taxon>
        <taxon>fabids</taxon>
        <taxon>Rosales</taxon>
        <taxon>Rosaceae</taxon>
        <taxon>Amygdaloideae</taxon>
        <taxon>Amygdaleae</taxon>
        <taxon>Prunus</taxon>
    </lineage>
</organism>
<dbReference type="AlphaFoldDB" id="A0A4Y1QPK7"/>
<protein>
    <submittedName>
        <fullName evidence="1">Leucine-rich repeat protein kinase family protein</fullName>
    </submittedName>
</protein>
<gene>
    <name evidence="1" type="ORF">Prudu_001912</name>
</gene>
<keyword evidence="1" id="KW-0418">Kinase</keyword>
<feature type="non-terminal residue" evidence="1">
    <location>
        <position position="1"/>
    </location>
</feature>
<sequence>HLHASTISTTHLQTEQHRFRWNHHTSFFPFQPTATSNRLCRRRKQPRNEAILTVLRPRIRIRRDPLRTLDWVVRERRTDHRRTSFEGIDCTCWLRICSVIALARGRLCQNFGRKSRFLVSGPGIREMSVTRRDSLRFLRISGQDSTDRESEARILRNREPIGLDNRDQSDLPIWTKLA</sequence>
<reference evidence="1" key="1">
    <citation type="journal article" date="2019" name="Science">
        <title>Mutation of a bHLH transcription factor allowed almond domestication.</title>
        <authorList>
            <person name="Sanchez-Perez R."/>
            <person name="Pavan S."/>
            <person name="Mazzeo R."/>
            <person name="Moldovan C."/>
            <person name="Aiese Cigliano R."/>
            <person name="Del Cueto J."/>
            <person name="Ricciardi F."/>
            <person name="Lotti C."/>
            <person name="Ricciardi L."/>
            <person name="Dicenta F."/>
            <person name="Lopez-Marques R.L."/>
            <person name="Lindberg Moller B."/>
        </authorList>
    </citation>
    <scope>NUCLEOTIDE SEQUENCE</scope>
</reference>
<dbReference type="GO" id="GO:0016301">
    <property type="term" value="F:kinase activity"/>
    <property type="evidence" value="ECO:0007669"/>
    <property type="project" value="UniProtKB-KW"/>
</dbReference>
<accession>A0A4Y1QPK7</accession>
<keyword evidence="1" id="KW-0808">Transferase</keyword>
<dbReference type="EMBL" id="AP019297">
    <property type="protein sequence ID" value="BBG93795.1"/>
    <property type="molecule type" value="Genomic_DNA"/>
</dbReference>
<name>A0A4Y1QPK7_PRUDU</name>